<reference evidence="1 2" key="1">
    <citation type="submission" date="2016-10" db="EMBL/GenBank/DDBJ databases">
        <authorList>
            <person name="Varghese N."/>
            <person name="Submissions S."/>
        </authorList>
    </citation>
    <scope>NUCLEOTIDE SEQUENCE [LARGE SCALE GENOMIC DNA]</scope>
    <source>
        <strain evidence="1 2">DSM 17997</strain>
    </source>
</reference>
<keyword evidence="2" id="KW-1185">Reference proteome</keyword>
<dbReference type="EMBL" id="FNQC01000004">
    <property type="protein sequence ID" value="SDZ01406.1"/>
    <property type="molecule type" value="Genomic_DNA"/>
</dbReference>
<sequence length="71" mass="8116">MGLFGGRNREIKHSFPIQCRGKIFGFAIGFCFSKNLLNKRLLDQTVELFQFFGVIQSSFENSRKNVQNGKA</sequence>
<organism evidence="1 2">
    <name type="scientific">Rhodonellum ikkaensis</name>
    <dbReference type="NCBI Taxonomy" id="336829"/>
    <lineage>
        <taxon>Bacteria</taxon>
        <taxon>Pseudomonadati</taxon>
        <taxon>Bacteroidota</taxon>
        <taxon>Cytophagia</taxon>
        <taxon>Cytophagales</taxon>
        <taxon>Cytophagaceae</taxon>
        <taxon>Rhodonellum</taxon>
    </lineage>
</organism>
<protein>
    <recommendedName>
        <fullName evidence="3">Ribosomal protein L32</fullName>
    </recommendedName>
</protein>
<accession>A0A1H3PJY7</accession>
<comment type="caution">
    <text evidence="1">The sequence shown here is derived from an EMBL/GenBank/DDBJ whole genome shotgun (WGS) entry which is preliminary data.</text>
</comment>
<name>A0A1H3PJY7_9BACT</name>
<evidence type="ECO:0008006" key="3">
    <source>
        <dbReference type="Google" id="ProtNLM"/>
    </source>
</evidence>
<gene>
    <name evidence="1" type="ORF">SAMN05444412_104309</name>
</gene>
<evidence type="ECO:0000313" key="1">
    <source>
        <dbReference type="EMBL" id="SDZ01406.1"/>
    </source>
</evidence>
<evidence type="ECO:0000313" key="2">
    <source>
        <dbReference type="Proteomes" id="UP000199663"/>
    </source>
</evidence>
<dbReference type="Proteomes" id="UP000199663">
    <property type="component" value="Unassembled WGS sequence"/>
</dbReference>
<proteinExistence type="predicted"/>